<dbReference type="FunFam" id="3.50.50.60:FF:000002">
    <property type="entry name" value="tRNA uridine 5-carboxymethylaminomethyl modification enzyme MnmG"/>
    <property type="match status" value="1"/>
</dbReference>
<reference evidence="14 15" key="1">
    <citation type="submission" date="2020-08" db="EMBL/GenBank/DDBJ databases">
        <title>Genome sequencing of Purple Non-Sulfur Bacteria from various extreme environments.</title>
        <authorList>
            <person name="Mayer M."/>
        </authorList>
    </citation>
    <scope>NUCLEOTIDE SEQUENCE [LARGE SCALE GENOMIC DNA]</scope>
    <source>
        <strain evidence="14 15">JA131</strain>
    </source>
</reference>
<keyword evidence="7 11" id="KW-0274">FAD</keyword>
<evidence type="ECO:0000256" key="9">
    <source>
        <dbReference type="ARBA" id="ARBA00025948"/>
    </source>
</evidence>
<comment type="subcellular location">
    <subcellularLocation>
        <location evidence="11">Cytoplasm</location>
    </subcellularLocation>
</comment>
<comment type="function">
    <text evidence="2 11">NAD-binding protein involved in the addition of a carboxymethylaminomethyl (cmnm) group at the wobble position (U34) of certain tRNAs, forming tRNA-cmnm(5)s(2)U34.</text>
</comment>
<dbReference type="PRINTS" id="PR00411">
    <property type="entry name" value="PNDRDTASEI"/>
</dbReference>
<dbReference type="PANTHER" id="PTHR11806:SF0">
    <property type="entry name" value="PROTEIN MTO1 HOMOLOG, MITOCHONDRIAL"/>
    <property type="match status" value="1"/>
</dbReference>
<comment type="cofactor">
    <cofactor evidence="1 11">
        <name>FAD</name>
        <dbReference type="ChEBI" id="CHEBI:57692"/>
    </cofactor>
</comment>
<keyword evidence="11" id="KW-0963">Cytoplasm</keyword>
<evidence type="ECO:0000256" key="6">
    <source>
        <dbReference type="ARBA" id="ARBA00022694"/>
    </source>
</evidence>
<evidence type="ECO:0000256" key="8">
    <source>
        <dbReference type="ARBA" id="ARBA00023027"/>
    </source>
</evidence>
<dbReference type="Proteomes" id="UP000554286">
    <property type="component" value="Unassembled WGS sequence"/>
</dbReference>
<feature type="domain" description="tRNA uridine 5-carboxymethylaminomethyl modification enzyme C-terminal subdomain" evidence="13">
    <location>
        <begin position="581"/>
        <end position="652"/>
    </location>
</feature>
<comment type="caution">
    <text evidence="14">The sequence shown here is derived from an EMBL/GenBank/DDBJ whole genome shotgun (WGS) entry which is preliminary data.</text>
</comment>
<dbReference type="FunFam" id="3.50.50.60:FF:000082">
    <property type="entry name" value="protein MTO1 homolog, mitochondrial isoform X1"/>
    <property type="match status" value="1"/>
</dbReference>
<dbReference type="AlphaFoldDB" id="A0A7W6W864"/>
<dbReference type="Pfam" id="PF21680">
    <property type="entry name" value="GIDA_C_1st"/>
    <property type="match status" value="1"/>
</dbReference>
<evidence type="ECO:0000259" key="13">
    <source>
        <dbReference type="SMART" id="SM01228"/>
    </source>
</evidence>
<proteinExistence type="inferred from homology"/>
<dbReference type="InterPro" id="IPR040131">
    <property type="entry name" value="MnmG_N"/>
</dbReference>
<protein>
    <recommendedName>
        <fullName evidence="4 11">tRNA uridine 5-carboxymethylaminomethyl modification enzyme MnmG</fullName>
    </recommendedName>
    <alternativeName>
        <fullName evidence="10 11">Glucose-inhibited division protein A</fullName>
    </alternativeName>
</protein>
<dbReference type="GO" id="GO:0005829">
    <property type="term" value="C:cytosol"/>
    <property type="evidence" value="ECO:0007669"/>
    <property type="project" value="TreeGrafter"/>
</dbReference>
<feature type="binding site" evidence="11">
    <location>
        <begin position="29"/>
        <end position="34"/>
    </location>
    <ligand>
        <name>FAD</name>
        <dbReference type="ChEBI" id="CHEBI:57692"/>
    </ligand>
</feature>
<evidence type="ECO:0000256" key="7">
    <source>
        <dbReference type="ARBA" id="ARBA00022827"/>
    </source>
</evidence>
<dbReference type="InterPro" id="IPR044920">
    <property type="entry name" value="MnmG_C_subdom_sf"/>
</dbReference>
<dbReference type="HAMAP" id="MF_00129">
    <property type="entry name" value="MnmG_GidA"/>
    <property type="match status" value="1"/>
</dbReference>
<dbReference type="InterPro" id="IPR047001">
    <property type="entry name" value="MnmG_C_subdom"/>
</dbReference>
<dbReference type="InterPro" id="IPR049312">
    <property type="entry name" value="GIDA_C_N"/>
</dbReference>
<dbReference type="Gene3D" id="1.10.150.570">
    <property type="entry name" value="GidA associated domain, C-terminal subdomain"/>
    <property type="match status" value="1"/>
</dbReference>
<dbReference type="InterPro" id="IPR026904">
    <property type="entry name" value="MnmG_C"/>
</dbReference>
<accession>A0A7W6W864</accession>
<dbReference type="SMART" id="SM01228">
    <property type="entry name" value="GIDA_assoc_3"/>
    <property type="match status" value="1"/>
</dbReference>
<sequence length="670" mass="71118">MTDPVPPMPRSTPSSGPHTLPPADVLVVGGGHAGVEAAAAAARLGARTLLLTHRRETIGAMSCNPAIGGLGKGHLAREIDALDGLMARAIDRAGIQFRVLNRSKGPAVQGPRAQADRRLYARAIQDLLAGVPGLDIVEGAVEDLIVDSTPRRADTDQGVVAGVVLADGRRLTAGAVVLTTGTFLRGVLHRGHATTPGGRLGCPAALGLSTALARLGLPLARLKTGTPPRLDGRTIDWEALAPQPGDIPPEPFSSLTDRITTPQVPCHITTTTPATHALIRANLTRSALYGGRIEGIGPRYCPSIEDKVVRFADRDRHQIFLEPEGLDTPTVYPNGISTSLPDDVQAALVATIPGLARARILQSGYAIEYDMVDPRVLRPTLEVARLPGLFLAGQINGTTGYEEAAALGLMAGVNAALLAGARAGDRRDPAGAPADDRPAFTLDRAEATIGVMIDDLVTRGVTEPYRMFTSRAEYRLRLRADNADERLTDRGLAVGLVGRERAAHWRDRAARLAQARALLDGLSMTPTHLNRAGWRINQDGQRRTAFDLLGQPDVTVARLATLWPALASIDPASAARLEVTARYDRYLARMDRDIAQHRRDEALRLPDGVDYAAIGGLSTEMRQVLSRARPATLGAAARLPGVTPAALTALLAHVRRRDPGARARPGTAGP</sequence>
<keyword evidence="5 11" id="KW-0285">Flavoprotein</keyword>
<feature type="compositionally biased region" description="Pro residues" evidence="12">
    <location>
        <begin position="1"/>
        <end position="10"/>
    </location>
</feature>
<comment type="caution">
    <text evidence="11">Lacks conserved residue(s) required for the propagation of feature annotation.</text>
</comment>
<evidence type="ECO:0000256" key="10">
    <source>
        <dbReference type="ARBA" id="ARBA00031800"/>
    </source>
</evidence>
<dbReference type="InterPro" id="IPR036188">
    <property type="entry name" value="FAD/NAD-bd_sf"/>
</dbReference>
<evidence type="ECO:0000256" key="11">
    <source>
        <dbReference type="HAMAP-Rule" id="MF_00129"/>
    </source>
</evidence>
<keyword evidence="8 11" id="KW-0520">NAD</keyword>
<evidence type="ECO:0000256" key="4">
    <source>
        <dbReference type="ARBA" id="ARBA00020461"/>
    </source>
</evidence>
<evidence type="ECO:0000313" key="14">
    <source>
        <dbReference type="EMBL" id="MBB4264514.1"/>
    </source>
</evidence>
<dbReference type="Gene3D" id="3.50.50.60">
    <property type="entry name" value="FAD/NAD(P)-binding domain"/>
    <property type="match status" value="2"/>
</dbReference>
<dbReference type="FunFam" id="1.10.150.570:FF:000001">
    <property type="entry name" value="tRNA uridine 5-carboxymethylaminomethyl modification enzyme MnmG"/>
    <property type="match status" value="1"/>
</dbReference>
<dbReference type="EMBL" id="JACIGK010000001">
    <property type="protein sequence ID" value="MBB4264514.1"/>
    <property type="molecule type" value="Genomic_DNA"/>
</dbReference>
<dbReference type="NCBIfam" id="TIGR00136">
    <property type="entry name" value="mnmG_gidA"/>
    <property type="match status" value="1"/>
</dbReference>
<dbReference type="Pfam" id="PF01134">
    <property type="entry name" value="GIDA"/>
    <property type="match status" value="1"/>
</dbReference>
<organism evidence="14 15">
    <name type="scientific">Roseospira visakhapatnamensis</name>
    <dbReference type="NCBI Taxonomy" id="390880"/>
    <lineage>
        <taxon>Bacteria</taxon>
        <taxon>Pseudomonadati</taxon>
        <taxon>Pseudomonadota</taxon>
        <taxon>Alphaproteobacteria</taxon>
        <taxon>Rhodospirillales</taxon>
        <taxon>Rhodospirillaceae</taxon>
        <taxon>Roseospira</taxon>
    </lineage>
</organism>
<gene>
    <name evidence="11" type="primary">mnmG</name>
    <name evidence="11" type="synonym">gidA</name>
    <name evidence="14" type="ORF">GGD89_000120</name>
</gene>
<dbReference type="GO" id="GO:0030488">
    <property type="term" value="P:tRNA methylation"/>
    <property type="evidence" value="ECO:0007669"/>
    <property type="project" value="TreeGrafter"/>
</dbReference>
<evidence type="ECO:0000256" key="1">
    <source>
        <dbReference type="ARBA" id="ARBA00001974"/>
    </source>
</evidence>
<keyword evidence="15" id="KW-1185">Reference proteome</keyword>
<dbReference type="PANTHER" id="PTHR11806">
    <property type="entry name" value="GLUCOSE INHIBITED DIVISION PROTEIN A"/>
    <property type="match status" value="1"/>
</dbReference>
<keyword evidence="6 11" id="KW-0819">tRNA processing</keyword>
<comment type="subunit">
    <text evidence="9 11">Homodimer. Heterotetramer of two MnmE and two MnmG subunits.</text>
</comment>
<evidence type="ECO:0000256" key="5">
    <source>
        <dbReference type="ARBA" id="ARBA00022630"/>
    </source>
</evidence>
<evidence type="ECO:0000256" key="2">
    <source>
        <dbReference type="ARBA" id="ARBA00003717"/>
    </source>
</evidence>
<evidence type="ECO:0000256" key="3">
    <source>
        <dbReference type="ARBA" id="ARBA00007653"/>
    </source>
</evidence>
<comment type="similarity">
    <text evidence="3 11">Belongs to the MnmG family.</text>
</comment>
<dbReference type="PROSITE" id="PS01280">
    <property type="entry name" value="GIDA_1"/>
    <property type="match status" value="1"/>
</dbReference>
<dbReference type="InterPro" id="IPR020595">
    <property type="entry name" value="MnmG-rel_CS"/>
</dbReference>
<feature type="binding site" evidence="11">
    <location>
        <begin position="297"/>
        <end position="311"/>
    </location>
    <ligand>
        <name>NAD(+)</name>
        <dbReference type="ChEBI" id="CHEBI:57540"/>
    </ligand>
</feature>
<dbReference type="Pfam" id="PF13932">
    <property type="entry name" value="SAM_GIDA_C"/>
    <property type="match status" value="1"/>
</dbReference>
<evidence type="ECO:0000313" key="15">
    <source>
        <dbReference type="Proteomes" id="UP000554286"/>
    </source>
</evidence>
<name>A0A7W6W864_9PROT</name>
<feature type="region of interest" description="Disordered" evidence="12">
    <location>
        <begin position="1"/>
        <end position="21"/>
    </location>
</feature>
<dbReference type="GO" id="GO:0002098">
    <property type="term" value="P:tRNA wobble uridine modification"/>
    <property type="evidence" value="ECO:0007669"/>
    <property type="project" value="InterPro"/>
</dbReference>
<dbReference type="InterPro" id="IPR004416">
    <property type="entry name" value="MnmG"/>
</dbReference>
<evidence type="ECO:0000256" key="12">
    <source>
        <dbReference type="SAM" id="MobiDB-lite"/>
    </source>
</evidence>
<dbReference type="SUPFAM" id="SSF51905">
    <property type="entry name" value="FAD/NAD(P)-binding domain"/>
    <property type="match status" value="1"/>
</dbReference>
<dbReference type="GO" id="GO:0050660">
    <property type="term" value="F:flavin adenine dinucleotide binding"/>
    <property type="evidence" value="ECO:0007669"/>
    <property type="project" value="UniProtKB-UniRule"/>
</dbReference>
<dbReference type="InterPro" id="IPR002218">
    <property type="entry name" value="MnmG-rel"/>
</dbReference>